<feature type="compositionally biased region" description="Basic and acidic residues" evidence="1">
    <location>
        <begin position="7"/>
        <end position="20"/>
    </location>
</feature>
<sequence>SGVVSPAHEHGDAAAHDVEPRPLLLHQARAPARERPRRRRRRAPPPPPSLSNGAAFSPAPLLAQLPLLIH</sequence>
<dbReference type="EMBL" id="HG996474">
    <property type="protein sequence ID" value="CAG1836792.1"/>
    <property type="molecule type" value="Genomic_DNA"/>
</dbReference>
<dbReference type="AlphaFoldDB" id="A0A8D6ZUR6"/>
<evidence type="ECO:0000313" key="2">
    <source>
        <dbReference type="EMBL" id="CAG1836792.1"/>
    </source>
</evidence>
<evidence type="ECO:0000256" key="1">
    <source>
        <dbReference type="SAM" id="MobiDB-lite"/>
    </source>
</evidence>
<accession>A0A8D6ZUR6</accession>
<gene>
    <name evidence="2" type="ORF">GSMUA_247610.1</name>
</gene>
<organism evidence="2">
    <name type="scientific">Musa acuminata subsp. malaccensis</name>
    <name type="common">Wild banana</name>
    <name type="synonym">Musa malaccensis</name>
    <dbReference type="NCBI Taxonomy" id="214687"/>
    <lineage>
        <taxon>Eukaryota</taxon>
        <taxon>Viridiplantae</taxon>
        <taxon>Streptophyta</taxon>
        <taxon>Embryophyta</taxon>
        <taxon>Tracheophyta</taxon>
        <taxon>Spermatophyta</taxon>
        <taxon>Magnoliopsida</taxon>
        <taxon>Liliopsida</taxon>
        <taxon>Zingiberales</taxon>
        <taxon>Musaceae</taxon>
        <taxon>Musa</taxon>
    </lineage>
</organism>
<feature type="region of interest" description="Disordered" evidence="1">
    <location>
        <begin position="1"/>
        <end position="57"/>
    </location>
</feature>
<name>A0A8D6ZUR6_MUSAM</name>
<protein>
    <submittedName>
        <fullName evidence="2">(wild Malaysian banana) hypothetical protein</fullName>
    </submittedName>
</protein>
<proteinExistence type="predicted"/>
<reference evidence="2" key="1">
    <citation type="submission" date="2021-03" db="EMBL/GenBank/DDBJ databases">
        <authorList>
            <consortium name="Genoscope - CEA"/>
            <person name="William W."/>
        </authorList>
    </citation>
    <scope>NUCLEOTIDE SEQUENCE</scope>
    <source>
        <strain evidence="2">Doubled-haploid Pahang</strain>
    </source>
</reference>
<feature type="non-terminal residue" evidence="2">
    <location>
        <position position="1"/>
    </location>
</feature>
<feature type="non-terminal residue" evidence="2">
    <location>
        <position position="70"/>
    </location>
</feature>